<dbReference type="AlphaFoldDB" id="A0A7X5UD41"/>
<evidence type="ECO:0000256" key="2">
    <source>
        <dbReference type="ARBA" id="ARBA00023125"/>
    </source>
</evidence>
<dbReference type="InterPro" id="IPR036388">
    <property type="entry name" value="WH-like_DNA-bd_sf"/>
</dbReference>
<dbReference type="InterPro" id="IPR036390">
    <property type="entry name" value="WH_DNA-bd_sf"/>
</dbReference>
<reference evidence="5 6" key="1">
    <citation type="submission" date="2020-03" db="EMBL/GenBank/DDBJ databases">
        <authorList>
            <person name="Lai Q."/>
        </authorList>
    </citation>
    <scope>NUCLEOTIDE SEQUENCE [LARGE SCALE GENOMIC DNA]</scope>
    <source>
        <strain evidence="5 6">CCUG 25036</strain>
    </source>
</reference>
<dbReference type="Gene3D" id="1.10.10.10">
    <property type="entry name" value="Winged helix-like DNA-binding domain superfamily/Winged helix DNA-binding domain"/>
    <property type="match status" value="1"/>
</dbReference>
<proteinExistence type="predicted"/>
<keyword evidence="6" id="KW-1185">Reference proteome</keyword>
<keyword evidence="1" id="KW-0805">Transcription regulation</keyword>
<sequence length="152" mass="17089">MKPRDKLYMRLTTLVPATSRRWMRLVDLRLGDMDITSASVVPLIFISRSKGGINQVTLAEQVGVVGPTLVRTLDKLVELGLVVRENDPDDRRAKTLWLTERGQELADVLEARLIAVRREVFDRLPPEDIEAAVRVLQTLEDVVGGERDDADS</sequence>
<protein>
    <submittedName>
        <fullName evidence="5">MarR family transcriptional regulator</fullName>
    </submittedName>
</protein>
<feature type="domain" description="HTH marR-type" evidence="4">
    <location>
        <begin position="4"/>
        <end position="141"/>
    </location>
</feature>
<keyword evidence="3" id="KW-0804">Transcription</keyword>
<dbReference type="PANTHER" id="PTHR33164">
    <property type="entry name" value="TRANSCRIPTIONAL REGULATOR, MARR FAMILY"/>
    <property type="match status" value="1"/>
</dbReference>
<dbReference type="SUPFAM" id="SSF46785">
    <property type="entry name" value="Winged helix' DNA-binding domain"/>
    <property type="match status" value="1"/>
</dbReference>
<dbReference type="PRINTS" id="PR00598">
    <property type="entry name" value="HTHMARR"/>
</dbReference>
<dbReference type="PANTHER" id="PTHR33164:SF64">
    <property type="entry name" value="TRANSCRIPTIONAL REGULATOR SLYA"/>
    <property type="match status" value="1"/>
</dbReference>
<evidence type="ECO:0000259" key="4">
    <source>
        <dbReference type="PROSITE" id="PS50995"/>
    </source>
</evidence>
<evidence type="ECO:0000256" key="3">
    <source>
        <dbReference type="ARBA" id="ARBA00023163"/>
    </source>
</evidence>
<name>A0A7X5UD41_9GAMM</name>
<dbReference type="SMART" id="SM00347">
    <property type="entry name" value="HTH_MARR"/>
    <property type="match status" value="1"/>
</dbReference>
<keyword evidence="2" id="KW-0238">DNA-binding</keyword>
<dbReference type="PROSITE" id="PS01117">
    <property type="entry name" value="HTH_MARR_1"/>
    <property type="match status" value="1"/>
</dbReference>
<dbReference type="Pfam" id="PF12802">
    <property type="entry name" value="MarR_2"/>
    <property type="match status" value="1"/>
</dbReference>
<dbReference type="GO" id="GO:0003677">
    <property type="term" value="F:DNA binding"/>
    <property type="evidence" value="ECO:0007669"/>
    <property type="project" value="UniProtKB-KW"/>
</dbReference>
<dbReference type="GO" id="GO:0006950">
    <property type="term" value="P:response to stress"/>
    <property type="evidence" value="ECO:0007669"/>
    <property type="project" value="TreeGrafter"/>
</dbReference>
<gene>
    <name evidence="5" type="ORF">HBF25_18060</name>
</gene>
<evidence type="ECO:0000256" key="1">
    <source>
        <dbReference type="ARBA" id="ARBA00023015"/>
    </source>
</evidence>
<organism evidence="5 6">
    <name type="scientific">Luteibacter anthropi</name>
    <dbReference type="NCBI Taxonomy" id="564369"/>
    <lineage>
        <taxon>Bacteria</taxon>
        <taxon>Pseudomonadati</taxon>
        <taxon>Pseudomonadota</taxon>
        <taxon>Gammaproteobacteria</taxon>
        <taxon>Lysobacterales</taxon>
        <taxon>Rhodanobacteraceae</taxon>
        <taxon>Luteibacter</taxon>
    </lineage>
</organism>
<dbReference type="RefSeq" id="WP_166950914.1">
    <property type="nucleotide sequence ID" value="NZ_CP077072.1"/>
</dbReference>
<comment type="caution">
    <text evidence="5">The sequence shown here is derived from an EMBL/GenBank/DDBJ whole genome shotgun (WGS) entry which is preliminary data.</text>
</comment>
<dbReference type="PROSITE" id="PS50995">
    <property type="entry name" value="HTH_MARR_2"/>
    <property type="match status" value="1"/>
</dbReference>
<dbReference type="Proteomes" id="UP000490980">
    <property type="component" value="Unassembled WGS sequence"/>
</dbReference>
<dbReference type="EMBL" id="JAARLZ010000011">
    <property type="protein sequence ID" value="NII08294.1"/>
    <property type="molecule type" value="Genomic_DNA"/>
</dbReference>
<evidence type="ECO:0000313" key="5">
    <source>
        <dbReference type="EMBL" id="NII08294.1"/>
    </source>
</evidence>
<dbReference type="InterPro" id="IPR000835">
    <property type="entry name" value="HTH_MarR-typ"/>
</dbReference>
<dbReference type="InterPro" id="IPR023187">
    <property type="entry name" value="Tscrpt_reg_MarR-type_CS"/>
</dbReference>
<dbReference type="InterPro" id="IPR039422">
    <property type="entry name" value="MarR/SlyA-like"/>
</dbReference>
<evidence type="ECO:0000313" key="6">
    <source>
        <dbReference type="Proteomes" id="UP000490980"/>
    </source>
</evidence>
<dbReference type="GO" id="GO:0003700">
    <property type="term" value="F:DNA-binding transcription factor activity"/>
    <property type="evidence" value="ECO:0007669"/>
    <property type="project" value="InterPro"/>
</dbReference>
<accession>A0A7X5UD41</accession>